<gene>
    <name evidence="2" type="ORF">ANCDUO_00220</name>
</gene>
<feature type="domain" description="Reverse transcriptase/retrotransposon-derived protein RNase H-like" evidence="1">
    <location>
        <begin position="9"/>
        <end position="77"/>
    </location>
</feature>
<accession>A0A0C2HIM2</accession>
<protein>
    <recommendedName>
        <fullName evidence="1">Reverse transcriptase/retrotransposon-derived protein RNase H-like domain-containing protein</fullName>
    </recommendedName>
</protein>
<dbReference type="Proteomes" id="UP000054047">
    <property type="component" value="Unassembled WGS sequence"/>
</dbReference>
<dbReference type="Pfam" id="PF17919">
    <property type="entry name" value="RT_RNaseH_2"/>
    <property type="match status" value="1"/>
</dbReference>
<evidence type="ECO:0000313" key="3">
    <source>
        <dbReference type="Proteomes" id="UP000054047"/>
    </source>
</evidence>
<sequence>MRKDNPFKWIFECDEAVTRMRTALTTAPILAAPRLGQPFLIERDSSSKGVAGVLKQEQDDTVRVIAYASRTLNKHEAR</sequence>
<evidence type="ECO:0000313" key="2">
    <source>
        <dbReference type="EMBL" id="KIH69441.1"/>
    </source>
</evidence>
<evidence type="ECO:0000259" key="1">
    <source>
        <dbReference type="Pfam" id="PF17919"/>
    </source>
</evidence>
<dbReference type="PANTHER" id="PTHR34072">
    <property type="entry name" value="ENZYMATIC POLYPROTEIN-RELATED"/>
    <property type="match status" value="1"/>
</dbReference>
<name>A0A0C2HIM2_9BILA</name>
<dbReference type="InterPro" id="IPR043502">
    <property type="entry name" value="DNA/RNA_pol_sf"/>
</dbReference>
<dbReference type="InterPro" id="IPR041577">
    <property type="entry name" value="RT_RNaseH_2"/>
</dbReference>
<reference evidence="2 3" key="1">
    <citation type="submission" date="2013-12" db="EMBL/GenBank/DDBJ databases">
        <title>Draft genome of the parsitic nematode Ancylostoma duodenale.</title>
        <authorList>
            <person name="Mitreva M."/>
        </authorList>
    </citation>
    <scope>NUCLEOTIDE SEQUENCE [LARGE SCALE GENOMIC DNA]</scope>
    <source>
        <strain evidence="2 3">Zhejiang</strain>
    </source>
</reference>
<dbReference type="EMBL" id="KN726156">
    <property type="protein sequence ID" value="KIH69441.1"/>
    <property type="molecule type" value="Genomic_DNA"/>
</dbReference>
<proteinExistence type="predicted"/>
<keyword evidence="3" id="KW-1185">Reference proteome</keyword>
<dbReference type="AlphaFoldDB" id="A0A0C2HIM2"/>
<dbReference type="SUPFAM" id="SSF56672">
    <property type="entry name" value="DNA/RNA polymerases"/>
    <property type="match status" value="1"/>
</dbReference>
<dbReference type="OrthoDB" id="5920491at2759"/>
<organism evidence="2 3">
    <name type="scientific">Ancylostoma duodenale</name>
    <dbReference type="NCBI Taxonomy" id="51022"/>
    <lineage>
        <taxon>Eukaryota</taxon>
        <taxon>Metazoa</taxon>
        <taxon>Ecdysozoa</taxon>
        <taxon>Nematoda</taxon>
        <taxon>Chromadorea</taxon>
        <taxon>Rhabditida</taxon>
        <taxon>Rhabditina</taxon>
        <taxon>Rhabditomorpha</taxon>
        <taxon>Strongyloidea</taxon>
        <taxon>Ancylostomatidae</taxon>
        <taxon>Ancylostomatinae</taxon>
        <taxon>Ancylostoma</taxon>
    </lineage>
</organism>
<dbReference type="Gene3D" id="3.10.20.370">
    <property type="match status" value="1"/>
</dbReference>